<organism evidence="2 3">
    <name type="scientific">Talaromyces atroroseus</name>
    <dbReference type="NCBI Taxonomy" id="1441469"/>
    <lineage>
        <taxon>Eukaryota</taxon>
        <taxon>Fungi</taxon>
        <taxon>Dikarya</taxon>
        <taxon>Ascomycota</taxon>
        <taxon>Pezizomycotina</taxon>
        <taxon>Eurotiomycetes</taxon>
        <taxon>Eurotiomycetidae</taxon>
        <taxon>Eurotiales</taxon>
        <taxon>Trichocomaceae</taxon>
        <taxon>Talaromyces</taxon>
        <taxon>Talaromyces sect. Trachyspermi</taxon>
    </lineage>
</organism>
<dbReference type="InterPro" id="IPR002933">
    <property type="entry name" value="Peptidase_M20"/>
</dbReference>
<dbReference type="SUPFAM" id="SSF55031">
    <property type="entry name" value="Bacterial exopeptidase dimerisation domain"/>
    <property type="match status" value="1"/>
</dbReference>
<dbReference type="RefSeq" id="XP_020116469.1">
    <property type="nucleotide sequence ID" value="XM_020263435.1"/>
</dbReference>
<dbReference type="EMBL" id="LFMY01000015">
    <property type="protein sequence ID" value="OKL56348.1"/>
    <property type="molecule type" value="Genomic_DNA"/>
</dbReference>
<gene>
    <name evidence="2" type="ORF">UA08_08536</name>
</gene>
<reference evidence="2 3" key="1">
    <citation type="submission" date="2015-06" db="EMBL/GenBank/DDBJ databases">
        <title>Talaromyces atroroseus IBT 11181 draft genome.</title>
        <authorList>
            <person name="Rasmussen K.B."/>
            <person name="Rasmussen S."/>
            <person name="Petersen B."/>
            <person name="Sicheritz-Ponten T."/>
            <person name="Mortensen U.H."/>
            <person name="Thrane U."/>
        </authorList>
    </citation>
    <scope>NUCLEOTIDE SEQUENCE [LARGE SCALE GENOMIC DNA]</scope>
    <source>
        <strain evidence="2 3">IBT 11181</strain>
    </source>
</reference>
<protein>
    <recommendedName>
        <fullName evidence="4">Peptidase M20 dimerisation domain-containing protein</fullName>
    </recommendedName>
</protein>
<dbReference type="InterPro" id="IPR017439">
    <property type="entry name" value="Amidohydrolase"/>
</dbReference>
<dbReference type="Pfam" id="PF01546">
    <property type="entry name" value="Peptidase_M20"/>
    <property type="match status" value="1"/>
</dbReference>
<dbReference type="OrthoDB" id="6119954at2759"/>
<comment type="caution">
    <text evidence="2">The sequence shown here is derived from an EMBL/GenBank/DDBJ whole genome shotgun (WGS) entry which is preliminary data.</text>
</comment>
<dbReference type="GeneID" id="31008292"/>
<name>A0A1Q5Q802_TALAT</name>
<proteinExistence type="inferred from homology"/>
<comment type="similarity">
    <text evidence="1">Belongs to the peptidase M20A family.</text>
</comment>
<dbReference type="Gene3D" id="3.30.70.360">
    <property type="match status" value="1"/>
</dbReference>
<evidence type="ECO:0000256" key="1">
    <source>
        <dbReference type="ARBA" id="ARBA00006247"/>
    </source>
</evidence>
<dbReference type="PANTHER" id="PTHR30575:SF0">
    <property type="entry name" value="XAA-ARG DIPEPTIDASE"/>
    <property type="match status" value="1"/>
</dbReference>
<sequence length="257" mass="27332">MSDVSLVMQAAIDEAEAKLSELNLDIHSHPELGYQEHHAHDAIVRALRSLGFTVTPHAYDIPTSFLADYGSGGRLVVFNAEYDALPKIGHACGHNLIMTASFSGFIAATAALKHSGKPGRVRLLGTPAEEGGGGKALLISRGAYEGVDACVMAHPTNMTAMGKTSLERHHIQPPLTVKGKESHAAASPWNGQNALDAVVGGYVHVSMIRHALYPAERVHGIITQSGVKNNIIPDIASVNYGVRAPTMDIGSRFYAIK</sequence>
<dbReference type="InterPro" id="IPR052030">
    <property type="entry name" value="Peptidase_M20/M20A_hydrolases"/>
</dbReference>
<dbReference type="PANTHER" id="PTHR30575">
    <property type="entry name" value="PEPTIDASE M20"/>
    <property type="match status" value="1"/>
</dbReference>
<dbReference type="GO" id="GO:0016805">
    <property type="term" value="F:dipeptidase activity"/>
    <property type="evidence" value="ECO:0007669"/>
    <property type="project" value="TreeGrafter"/>
</dbReference>
<dbReference type="Gene3D" id="3.40.630.10">
    <property type="entry name" value="Zn peptidases"/>
    <property type="match status" value="1"/>
</dbReference>
<dbReference type="SUPFAM" id="SSF53187">
    <property type="entry name" value="Zn-dependent exopeptidases"/>
    <property type="match status" value="1"/>
</dbReference>
<evidence type="ECO:0000313" key="3">
    <source>
        <dbReference type="Proteomes" id="UP000214365"/>
    </source>
</evidence>
<dbReference type="STRING" id="1441469.A0A1Q5Q802"/>
<keyword evidence="3" id="KW-1185">Reference proteome</keyword>
<evidence type="ECO:0000313" key="2">
    <source>
        <dbReference type="EMBL" id="OKL56348.1"/>
    </source>
</evidence>
<dbReference type="NCBIfam" id="TIGR01891">
    <property type="entry name" value="amidohydrolases"/>
    <property type="match status" value="1"/>
</dbReference>
<evidence type="ECO:0008006" key="4">
    <source>
        <dbReference type="Google" id="ProtNLM"/>
    </source>
</evidence>
<accession>A0A1Q5Q802</accession>
<dbReference type="InterPro" id="IPR036264">
    <property type="entry name" value="Bact_exopeptidase_dim_dom"/>
</dbReference>
<dbReference type="Proteomes" id="UP000214365">
    <property type="component" value="Unassembled WGS sequence"/>
</dbReference>
<dbReference type="AlphaFoldDB" id="A0A1Q5Q802"/>